<dbReference type="SMART" id="SM00345">
    <property type="entry name" value="HTH_GNTR"/>
    <property type="match status" value="1"/>
</dbReference>
<proteinExistence type="predicted"/>
<dbReference type="SUPFAM" id="SSF64288">
    <property type="entry name" value="Chorismate lyase-like"/>
    <property type="match status" value="1"/>
</dbReference>
<dbReference type="PANTHER" id="PTHR44846:SF1">
    <property type="entry name" value="MANNOSYL-D-GLYCERATE TRANSPORT_METABOLISM SYSTEM REPRESSOR MNGR-RELATED"/>
    <property type="match status" value="1"/>
</dbReference>
<dbReference type="InterPro" id="IPR036388">
    <property type="entry name" value="WH-like_DNA-bd_sf"/>
</dbReference>
<dbReference type="OrthoDB" id="457376at2"/>
<dbReference type="SUPFAM" id="SSF46785">
    <property type="entry name" value="Winged helix' DNA-binding domain"/>
    <property type="match status" value="1"/>
</dbReference>
<feature type="domain" description="HTH gntR-type" evidence="4">
    <location>
        <begin position="18"/>
        <end position="86"/>
    </location>
</feature>
<evidence type="ECO:0000256" key="3">
    <source>
        <dbReference type="ARBA" id="ARBA00023163"/>
    </source>
</evidence>
<evidence type="ECO:0000313" key="6">
    <source>
        <dbReference type="Proteomes" id="UP000677305"/>
    </source>
</evidence>
<dbReference type="InterPro" id="IPR000524">
    <property type="entry name" value="Tscrpt_reg_HTH_GntR"/>
</dbReference>
<evidence type="ECO:0000256" key="2">
    <source>
        <dbReference type="ARBA" id="ARBA00023125"/>
    </source>
</evidence>
<dbReference type="InterPro" id="IPR050679">
    <property type="entry name" value="Bact_HTH_transcr_reg"/>
</dbReference>
<dbReference type="AlphaFoldDB" id="A0A8J8MAY6"/>
<dbReference type="PANTHER" id="PTHR44846">
    <property type="entry name" value="MANNOSYL-D-GLYCERATE TRANSPORT/METABOLISM SYSTEM REPRESSOR MNGR-RELATED"/>
    <property type="match status" value="1"/>
</dbReference>
<dbReference type="InterPro" id="IPR036390">
    <property type="entry name" value="WH_DNA-bd_sf"/>
</dbReference>
<reference evidence="5 6" key="1">
    <citation type="submission" date="2020-07" db="EMBL/GenBank/DDBJ databases">
        <title>Vallitalea guaymasensis genome.</title>
        <authorList>
            <person name="Postec A."/>
        </authorList>
    </citation>
    <scope>NUCLEOTIDE SEQUENCE [LARGE SCALE GENOMIC DNA]</scope>
    <source>
        <strain evidence="5 6">Ra1766G1</strain>
    </source>
</reference>
<dbReference type="RefSeq" id="WP_113673160.1">
    <property type="nucleotide sequence ID" value="NZ_CAJXUH010000013.1"/>
</dbReference>
<dbReference type="InterPro" id="IPR028978">
    <property type="entry name" value="Chorismate_lyase_/UTRA_dom_sf"/>
</dbReference>
<dbReference type="PRINTS" id="PR00035">
    <property type="entry name" value="HTHGNTR"/>
</dbReference>
<dbReference type="Pfam" id="PF00392">
    <property type="entry name" value="GntR"/>
    <property type="match status" value="1"/>
</dbReference>
<dbReference type="SMART" id="SM00866">
    <property type="entry name" value="UTRA"/>
    <property type="match status" value="1"/>
</dbReference>
<accession>A0A8J8MAY6</accession>
<dbReference type="Proteomes" id="UP000677305">
    <property type="component" value="Chromosome"/>
</dbReference>
<keyword evidence="6" id="KW-1185">Reference proteome</keyword>
<evidence type="ECO:0000256" key="1">
    <source>
        <dbReference type="ARBA" id="ARBA00023015"/>
    </source>
</evidence>
<dbReference type="Pfam" id="PF07702">
    <property type="entry name" value="UTRA"/>
    <property type="match status" value="1"/>
</dbReference>
<dbReference type="InterPro" id="IPR011663">
    <property type="entry name" value="UTRA"/>
</dbReference>
<dbReference type="Gene3D" id="1.10.10.10">
    <property type="entry name" value="Winged helix-like DNA-binding domain superfamily/Winged helix DNA-binding domain"/>
    <property type="match status" value="1"/>
</dbReference>
<dbReference type="GO" id="GO:0003677">
    <property type="term" value="F:DNA binding"/>
    <property type="evidence" value="ECO:0007669"/>
    <property type="project" value="UniProtKB-KW"/>
</dbReference>
<dbReference type="CDD" id="cd07377">
    <property type="entry name" value="WHTH_GntR"/>
    <property type="match status" value="1"/>
</dbReference>
<gene>
    <name evidence="5" type="ORF">HYG85_11830</name>
</gene>
<name>A0A8J8MAY6_9FIRM</name>
<dbReference type="PROSITE" id="PS50949">
    <property type="entry name" value="HTH_GNTR"/>
    <property type="match status" value="1"/>
</dbReference>
<sequence length="252" mass="29074">MASIDSFKKYTVNKSTPIPLYFQFKNILIEMMKDEVLKPGDMIPTEFELCDIYGISRTTIRQALTELVNEGKFYRVKGRGTFVAQTKIKHDFTQKAESFDNEMLRNGYTPSTKVLDFKVVSATPEVASALNLAPNTDVIYLKRLRFVNNEPLMISQTYLPYSFCKHILDNNMNEESLYSILSSNINTKVYKIVKEMEAVVPTKEDCELLEINKTTAIQLFHVKGYNKFETPVEYTVSRFRGDKNIFSVEQFV</sequence>
<dbReference type="GO" id="GO:0003700">
    <property type="term" value="F:DNA-binding transcription factor activity"/>
    <property type="evidence" value="ECO:0007669"/>
    <property type="project" value="InterPro"/>
</dbReference>
<protein>
    <submittedName>
        <fullName evidence="5">GntR family transcriptional regulator</fullName>
    </submittedName>
</protein>
<keyword evidence="1" id="KW-0805">Transcription regulation</keyword>
<organism evidence="5 6">
    <name type="scientific">Vallitalea guaymasensis</name>
    <dbReference type="NCBI Taxonomy" id="1185412"/>
    <lineage>
        <taxon>Bacteria</taxon>
        <taxon>Bacillati</taxon>
        <taxon>Bacillota</taxon>
        <taxon>Clostridia</taxon>
        <taxon>Lachnospirales</taxon>
        <taxon>Vallitaleaceae</taxon>
        <taxon>Vallitalea</taxon>
    </lineage>
</organism>
<dbReference type="EMBL" id="CP058561">
    <property type="protein sequence ID" value="QUH29556.1"/>
    <property type="molecule type" value="Genomic_DNA"/>
</dbReference>
<keyword evidence="2" id="KW-0238">DNA-binding</keyword>
<evidence type="ECO:0000259" key="4">
    <source>
        <dbReference type="PROSITE" id="PS50949"/>
    </source>
</evidence>
<evidence type="ECO:0000313" key="5">
    <source>
        <dbReference type="EMBL" id="QUH29556.1"/>
    </source>
</evidence>
<dbReference type="KEGG" id="vgu:HYG85_11830"/>
<keyword evidence="3" id="KW-0804">Transcription</keyword>
<dbReference type="GO" id="GO:0045892">
    <property type="term" value="P:negative regulation of DNA-templated transcription"/>
    <property type="evidence" value="ECO:0007669"/>
    <property type="project" value="TreeGrafter"/>
</dbReference>
<dbReference type="Gene3D" id="3.40.1410.10">
    <property type="entry name" value="Chorismate lyase-like"/>
    <property type="match status" value="1"/>
</dbReference>